<gene>
    <name evidence="2" type="ORF">C8A01DRAFT_18657</name>
</gene>
<comment type="caution">
    <text evidence="2">The sequence shown here is derived from an EMBL/GenBank/DDBJ whole genome shotgun (WGS) entry which is preliminary data.</text>
</comment>
<protein>
    <submittedName>
        <fullName evidence="2">Uncharacterized protein</fullName>
    </submittedName>
</protein>
<accession>A0AAN6PA30</accession>
<name>A0AAN6PA30_9PEZI</name>
<sequence length="439" mass="48121">MELAGPGFASLPPELLATICTFLCSHCEREHNGQPWPFEADPDHQNYGSAQAGVQTPAQRLGSRSDSANLSSLSRVCRSLHAAAEPFLYHCPATSGQSDLWLLAKTLINRPDLASRVLELDLGYPTLDASILLTAMLLHLAPSLQRAHFCLPSDSAFNTLLAELAWSCPPLLSLKALAFSVLDTIFRPTKLSGAAPILRLAPHLRALHLDSCSSVTKHLGVFLGRDANTQPPSLHITELSLSHASLDFESLRFLLRETGPRLSRVSIRRTGTLRARGDWGHRLEFNDVLNNLNGSQQTLKNLSFTSSKEVLFTPARPRLDISTLHNFQALEILRTDAVFFTSHGETKPDNNPFTATIPSSLQELHLGGYYVNLGPDLRVLLAAFQVGHYAALRKIEIDAGVAEEYDPESEAAQQLREVAASFRSAGVDFVVHGDEHQHP</sequence>
<evidence type="ECO:0000313" key="3">
    <source>
        <dbReference type="Proteomes" id="UP001303115"/>
    </source>
</evidence>
<dbReference type="AlphaFoldDB" id="A0AAN6PA30"/>
<evidence type="ECO:0000313" key="2">
    <source>
        <dbReference type="EMBL" id="KAK4034546.1"/>
    </source>
</evidence>
<reference evidence="3" key="1">
    <citation type="journal article" date="2023" name="Mol. Phylogenet. Evol.">
        <title>Genome-scale phylogeny and comparative genomics of the fungal order Sordariales.</title>
        <authorList>
            <person name="Hensen N."/>
            <person name="Bonometti L."/>
            <person name="Westerberg I."/>
            <person name="Brannstrom I.O."/>
            <person name="Guillou S."/>
            <person name="Cros-Aarteil S."/>
            <person name="Calhoun S."/>
            <person name="Haridas S."/>
            <person name="Kuo A."/>
            <person name="Mondo S."/>
            <person name="Pangilinan J."/>
            <person name="Riley R."/>
            <person name="LaButti K."/>
            <person name="Andreopoulos B."/>
            <person name="Lipzen A."/>
            <person name="Chen C."/>
            <person name="Yan M."/>
            <person name="Daum C."/>
            <person name="Ng V."/>
            <person name="Clum A."/>
            <person name="Steindorff A."/>
            <person name="Ohm R.A."/>
            <person name="Martin F."/>
            <person name="Silar P."/>
            <person name="Natvig D.O."/>
            <person name="Lalanne C."/>
            <person name="Gautier V."/>
            <person name="Ament-Velasquez S.L."/>
            <person name="Kruys A."/>
            <person name="Hutchinson M.I."/>
            <person name="Powell A.J."/>
            <person name="Barry K."/>
            <person name="Miller A.N."/>
            <person name="Grigoriev I.V."/>
            <person name="Debuchy R."/>
            <person name="Gladieux P."/>
            <person name="Hiltunen Thoren M."/>
            <person name="Johannesson H."/>
        </authorList>
    </citation>
    <scope>NUCLEOTIDE SEQUENCE [LARGE SCALE GENOMIC DNA]</scope>
    <source>
        <strain evidence="3">CBS 284.82</strain>
    </source>
</reference>
<organism evidence="2 3">
    <name type="scientific">Parachaetomium inaequale</name>
    <dbReference type="NCBI Taxonomy" id="2588326"/>
    <lineage>
        <taxon>Eukaryota</taxon>
        <taxon>Fungi</taxon>
        <taxon>Dikarya</taxon>
        <taxon>Ascomycota</taxon>
        <taxon>Pezizomycotina</taxon>
        <taxon>Sordariomycetes</taxon>
        <taxon>Sordariomycetidae</taxon>
        <taxon>Sordariales</taxon>
        <taxon>Chaetomiaceae</taxon>
        <taxon>Parachaetomium</taxon>
    </lineage>
</organism>
<keyword evidence="3" id="KW-1185">Reference proteome</keyword>
<feature type="compositionally biased region" description="Polar residues" evidence="1">
    <location>
        <begin position="46"/>
        <end position="58"/>
    </location>
</feature>
<dbReference type="Proteomes" id="UP001303115">
    <property type="component" value="Unassembled WGS sequence"/>
</dbReference>
<feature type="region of interest" description="Disordered" evidence="1">
    <location>
        <begin position="35"/>
        <end position="65"/>
    </location>
</feature>
<evidence type="ECO:0000256" key="1">
    <source>
        <dbReference type="SAM" id="MobiDB-lite"/>
    </source>
</evidence>
<proteinExistence type="predicted"/>
<dbReference type="EMBL" id="MU854475">
    <property type="protein sequence ID" value="KAK4034546.1"/>
    <property type="molecule type" value="Genomic_DNA"/>
</dbReference>